<dbReference type="GO" id="GO:0002953">
    <property type="term" value="F:5'-deoxynucleotidase activity"/>
    <property type="evidence" value="ECO:0007669"/>
    <property type="project" value="UniProtKB-EC"/>
</dbReference>
<keyword evidence="6" id="KW-0479">Metal-binding</keyword>
<evidence type="ECO:0000313" key="9">
    <source>
        <dbReference type="EMBL" id="PWS37499.1"/>
    </source>
</evidence>
<evidence type="ECO:0000256" key="5">
    <source>
        <dbReference type="ARBA" id="ARBA00012964"/>
    </source>
</evidence>
<dbReference type="InterPro" id="IPR003607">
    <property type="entry name" value="HD/PDEase_dom"/>
</dbReference>
<evidence type="ECO:0000256" key="6">
    <source>
        <dbReference type="ARBA" id="ARBA00022723"/>
    </source>
</evidence>
<proteinExistence type="predicted"/>
<name>A0A317FHT8_9PROT</name>
<evidence type="ECO:0000256" key="4">
    <source>
        <dbReference type="ARBA" id="ARBA00011738"/>
    </source>
</evidence>
<evidence type="ECO:0000256" key="1">
    <source>
        <dbReference type="ARBA" id="ARBA00001638"/>
    </source>
</evidence>
<organism evidence="9 10">
    <name type="scientific">Falsiroseomonas bella</name>
    <dbReference type="NCBI Taxonomy" id="2184016"/>
    <lineage>
        <taxon>Bacteria</taxon>
        <taxon>Pseudomonadati</taxon>
        <taxon>Pseudomonadota</taxon>
        <taxon>Alphaproteobacteria</taxon>
        <taxon>Acetobacterales</taxon>
        <taxon>Roseomonadaceae</taxon>
        <taxon>Falsiroseomonas</taxon>
    </lineage>
</organism>
<comment type="caution">
    <text evidence="9">The sequence shown here is derived from an EMBL/GenBank/DDBJ whole genome shotgun (WGS) entry which is preliminary data.</text>
</comment>
<dbReference type="Gene3D" id="1.10.3210.10">
    <property type="entry name" value="Hypothetical protein af1432"/>
    <property type="match status" value="1"/>
</dbReference>
<dbReference type="GO" id="GO:0046872">
    <property type="term" value="F:metal ion binding"/>
    <property type="evidence" value="ECO:0007669"/>
    <property type="project" value="UniProtKB-KW"/>
</dbReference>
<comment type="cofactor">
    <cofactor evidence="2">
        <name>Mn(2+)</name>
        <dbReference type="ChEBI" id="CHEBI:29035"/>
    </cofactor>
</comment>
<protein>
    <recommendedName>
        <fullName evidence="5">5'-deoxynucleotidase</fullName>
        <ecNumber evidence="5">3.1.3.89</ecNumber>
    </recommendedName>
</protein>
<evidence type="ECO:0000259" key="8">
    <source>
        <dbReference type="SMART" id="SM00471"/>
    </source>
</evidence>
<comment type="subunit">
    <text evidence="4">Homodimer.</text>
</comment>
<accession>A0A317FHT8</accession>
<dbReference type="InterPro" id="IPR006674">
    <property type="entry name" value="HD_domain"/>
</dbReference>
<dbReference type="OrthoDB" id="9796032at2"/>
<keyword evidence="10" id="KW-1185">Reference proteome</keyword>
<dbReference type="EMBL" id="QGNA01000002">
    <property type="protein sequence ID" value="PWS37499.1"/>
    <property type="molecule type" value="Genomic_DNA"/>
</dbReference>
<evidence type="ECO:0000256" key="2">
    <source>
        <dbReference type="ARBA" id="ARBA00001936"/>
    </source>
</evidence>
<comment type="cofactor">
    <cofactor evidence="3">
        <name>Co(2+)</name>
        <dbReference type="ChEBI" id="CHEBI:48828"/>
    </cofactor>
</comment>
<evidence type="ECO:0000313" key="10">
    <source>
        <dbReference type="Proteomes" id="UP000245765"/>
    </source>
</evidence>
<gene>
    <name evidence="9" type="ORF">DFH01_11765</name>
</gene>
<feature type="domain" description="HD/PDEase" evidence="8">
    <location>
        <begin position="32"/>
        <end position="148"/>
    </location>
</feature>
<dbReference type="EC" id="3.1.3.89" evidence="5"/>
<reference evidence="10" key="1">
    <citation type="submission" date="2018-05" db="EMBL/GenBank/DDBJ databases">
        <authorList>
            <person name="Du Z."/>
            <person name="Wang X."/>
        </authorList>
    </citation>
    <scope>NUCLEOTIDE SEQUENCE [LARGE SCALE GENOMIC DNA]</scope>
    <source>
        <strain evidence="10">CQN31</strain>
    </source>
</reference>
<dbReference type="Proteomes" id="UP000245765">
    <property type="component" value="Unassembled WGS sequence"/>
</dbReference>
<dbReference type="PANTHER" id="PTHR11845:SF13">
    <property type="entry name" value="5'-DEOXYNUCLEOTIDASE HDDC2"/>
    <property type="match status" value="1"/>
</dbReference>
<evidence type="ECO:0000256" key="7">
    <source>
        <dbReference type="ARBA" id="ARBA00022801"/>
    </source>
</evidence>
<dbReference type="AlphaFoldDB" id="A0A317FHT8"/>
<evidence type="ECO:0000256" key="3">
    <source>
        <dbReference type="ARBA" id="ARBA00001941"/>
    </source>
</evidence>
<comment type="catalytic activity">
    <reaction evidence="1">
        <text>a 2'-deoxyribonucleoside 5'-phosphate + H2O = a 2'-deoxyribonucleoside + phosphate</text>
        <dbReference type="Rhea" id="RHEA:36167"/>
        <dbReference type="ChEBI" id="CHEBI:15377"/>
        <dbReference type="ChEBI" id="CHEBI:18274"/>
        <dbReference type="ChEBI" id="CHEBI:43474"/>
        <dbReference type="ChEBI" id="CHEBI:65317"/>
        <dbReference type="EC" id="3.1.3.89"/>
    </reaction>
</comment>
<dbReference type="InterPro" id="IPR039356">
    <property type="entry name" value="YfbR/HDDC2"/>
</dbReference>
<dbReference type="GO" id="GO:0005737">
    <property type="term" value="C:cytoplasm"/>
    <property type="evidence" value="ECO:0007669"/>
    <property type="project" value="TreeGrafter"/>
</dbReference>
<keyword evidence="7 9" id="KW-0378">Hydrolase</keyword>
<dbReference type="RefSeq" id="WP_109870607.1">
    <property type="nucleotide sequence ID" value="NZ_QGNA01000002.1"/>
</dbReference>
<sequence length="200" mass="21562">MTDSEIDGTIAFLALVERLKDTLRNSRTSTGRTESTAEHTWRVALMAMLLAPALGVDAGRLVKIVLVHDLAEAFTGDIPAPTPRQPGVKEAREREALATLTMTLPSAQRADILALWEEYESASTPEGRIAKGLDKLETILQHAQGVNPPNFDLGFNLGYGRKDTAAHPVLAAFRTRLDSATRARLGEADSPTLPGTPRPG</sequence>
<dbReference type="Pfam" id="PF13023">
    <property type="entry name" value="HD_3"/>
    <property type="match status" value="1"/>
</dbReference>
<dbReference type="SMART" id="SM00471">
    <property type="entry name" value="HDc"/>
    <property type="match status" value="1"/>
</dbReference>
<dbReference type="SUPFAM" id="SSF109604">
    <property type="entry name" value="HD-domain/PDEase-like"/>
    <property type="match status" value="1"/>
</dbReference>
<dbReference type="PANTHER" id="PTHR11845">
    <property type="entry name" value="5'-DEOXYNUCLEOTIDASE HDDC2"/>
    <property type="match status" value="1"/>
</dbReference>